<evidence type="ECO:0000313" key="16">
    <source>
        <dbReference type="Proteomes" id="UP000004754"/>
    </source>
</evidence>
<dbReference type="STRING" id="887929.HMP0721_0852"/>
<keyword evidence="8 11" id="KW-0408">Iron</keyword>
<name>E6MFU1_9FIRM</name>
<dbReference type="EMBL" id="AEQN01000014">
    <property type="protein sequence ID" value="EFV02086.1"/>
    <property type="molecule type" value="Genomic_DNA"/>
</dbReference>
<keyword evidence="5 11" id="KW-0949">S-adenosyl-L-methionine</keyword>
<evidence type="ECO:0000256" key="3">
    <source>
        <dbReference type="ARBA" id="ARBA00022490"/>
    </source>
</evidence>
<evidence type="ECO:0000256" key="7">
    <source>
        <dbReference type="ARBA" id="ARBA00022723"/>
    </source>
</evidence>
<evidence type="ECO:0000256" key="5">
    <source>
        <dbReference type="ARBA" id="ARBA00022691"/>
    </source>
</evidence>
<evidence type="ECO:0000259" key="13">
    <source>
        <dbReference type="PROSITE" id="PS51449"/>
    </source>
</evidence>
<dbReference type="InterPro" id="IPR002792">
    <property type="entry name" value="TRAM_dom"/>
</dbReference>
<dbReference type="Pfam" id="PF00919">
    <property type="entry name" value="UPF0004"/>
    <property type="match status" value="1"/>
</dbReference>
<dbReference type="Gene3D" id="3.80.30.20">
    <property type="entry name" value="tm_1862 like domain"/>
    <property type="match status" value="1"/>
</dbReference>
<dbReference type="InterPro" id="IPR005839">
    <property type="entry name" value="Methylthiotransferase"/>
</dbReference>
<comment type="function">
    <text evidence="1 11">Catalyzes the methylthiolation of N6-(dimethylallyl)adenosine (i(6)A), leading to the formation of 2-methylthio-N6-(dimethylallyl)adenosine (ms(2)i(6)A) at position 37 in tRNAs that read codons beginning with uridine.</text>
</comment>
<evidence type="ECO:0000256" key="9">
    <source>
        <dbReference type="ARBA" id="ARBA00023014"/>
    </source>
</evidence>
<comment type="similarity">
    <text evidence="11">Belongs to the methylthiotransferase family. MiaB subfamily.</text>
</comment>
<dbReference type="GO" id="GO:0051539">
    <property type="term" value="F:4 iron, 4 sulfur cluster binding"/>
    <property type="evidence" value="ECO:0007669"/>
    <property type="project" value="UniProtKB-UniRule"/>
</dbReference>
<dbReference type="PANTHER" id="PTHR43020">
    <property type="entry name" value="CDK5 REGULATORY SUBUNIT-ASSOCIATED PROTEIN 1"/>
    <property type="match status" value="1"/>
</dbReference>
<dbReference type="InterPro" id="IPR038135">
    <property type="entry name" value="Methylthiotransferase_N_sf"/>
</dbReference>
<keyword evidence="16" id="KW-1185">Reference proteome</keyword>
<evidence type="ECO:0000256" key="4">
    <source>
        <dbReference type="ARBA" id="ARBA00022679"/>
    </source>
</evidence>
<dbReference type="Pfam" id="PF04055">
    <property type="entry name" value="Radical_SAM"/>
    <property type="match status" value="1"/>
</dbReference>
<dbReference type="NCBIfam" id="TIGR00089">
    <property type="entry name" value="MiaB/RimO family radical SAM methylthiotransferase"/>
    <property type="match status" value="1"/>
</dbReference>
<evidence type="ECO:0000256" key="10">
    <source>
        <dbReference type="ARBA" id="ARBA00033765"/>
    </source>
</evidence>
<sequence>MTNSINKTYKMITYGCQMNENDSEKLSGMLKAMGYTPTEDETTAGLVVMNTCSVRENADVRFFGNVGNFKHIKKKNPDLILAVCGCMMQQPQIVKKIKEDNPQVDIVFGTHNLHRFPELLANYQASGNRTIEIYDDDDGLIENLPVDRRYPFKSYVSIMKGCNNFCTYCIVPYTRGREVSRPHEKIIDEVKALVADGCLEVTLLGQNVNSYGNDRKDGYGFADLLRDVNAIEGLERIRFMTSHPKDMTDEVIDAVAACDKVCPVVHLAVQSGSTKVLKAMHRGYTKEKIIALVEKMHKRIPHVAITTDLIVGFPGETETDFEETLDIVRRCHFDAAFSFLYSIRTGTPAAKMPDQIPENIKHERLNRLLKVLHSEGNERNLWFQDQTVDVLVEGKSTHNEDRLTGRTMNGKLVNFDGNAATIGTIVPVHIDCARTFSLDGHAV</sequence>
<dbReference type="Proteomes" id="UP000004754">
    <property type="component" value="Unassembled WGS sequence"/>
</dbReference>
<evidence type="ECO:0000256" key="1">
    <source>
        <dbReference type="ARBA" id="ARBA00003234"/>
    </source>
</evidence>
<dbReference type="EC" id="2.8.4.3" evidence="10 11"/>
<dbReference type="PANTHER" id="PTHR43020:SF2">
    <property type="entry name" value="MITOCHONDRIAL TRNA METHYLTHIOTRANSFERASE CDK5RAP1"/>
    <property type="match status" value="1"/>
</dbReference>
<feature type="domain" description="TRAM" evidence="12">
    <location>
        <begin position="381"/>
        <end position="443"/>
    </location>
</feature>
<feature type="binding site" evidence="11">
    <location>
        <position position="86"/>
    </location>
    <ligand>
        <name>[4Fe-4S] cluster</name>
        <dbReference type="ChEBI" id="CHEBI:49883"/>
        <label>1</label>
    </ligand>
</feature>
<feature type="binding site" evidence="11">
    <location>
        <position position="52"/>
    </location>
    <ligand>
        <name>[4Fe-4S] cluster</name>
        <dbReference type="ChEBI" id="CHEBI:49883"/>
        <label>1</label>
    </ligand>
</feature>
<keyword evidence="3 11" id="KW-0963">Cytoplasm</keyword>
<dbReference type="GO" id="GO:0046872">
    <property type="term" value="F:metal ion binding"/>
    <property type="evidence" value="ECO:0007669"/>
    <property type="project" value="UniProtKB-KW"/>
</dbReference>
<comment type="subcellular location">
    <subcellularLocation>
        <location evidence="11">Cytoplasm</location>
    </subcellularLocation>
</comment>
<dbReference type="InterPro" id="IPR020612">
    <property type="entry name" value="Methylthiotransferase_CS"/>
</dbReference>
<dbReference type="SMART" id="SM00729">
    <property type="entry name" value="Elp3"/>
    <property type="match status" value="1"/>
</dbReference>
<feature type="binding site" evidence="11">
    <location>
        <position position="169"/>
    </location>
    <ligand>
        <name>[4Fe-4S] cluster</name>
        <dbReference type="ChEBI" id="CHEBI:49883"/>
        <label>2</label>
        <note>4Fe-4S-S-AdoMet</note>
    </ligand>
</feature>
<evidence type="ECO:0000256" key="11">
    <source>
        <dbReference type="HAMAP-Rule" id="MF_01864"/>
    </source>
</evidence>
<dbReference type="InterPro" id="IPR007197">
    <property type="entry name" value="rSAM"/>
</dbReference>
<accession>E6MFU1</accession>
<dbReference type="SUPFAM" id="SSF102114">
    <property type="entry name" value="Radical SAM enzymes"/>
    <property type="match status" value="1"/>
</dbReference>
<gene>
    <name evidence="11 15" type="primary">miaB</name>
    <name evidence="15" type="ORF">HMP0721_0852</name>
</gene>
<dbReference type="GO" id="GO:0005829">
    <property type="term" value="C:cytosol"/>
    <property type="evidence" value="ECO:0007669"/>
    <property type="project" value="TreeGrafter"/>
</dbReference>
<dbReference type="NCBIfam" id="TIGR01574">
    <property type="entry name" value="miaB-methiolase"/>
    <property type="match status" value="1"/>
</dbReference>
<dbReference type="PROSITE" id="PS01278">
    <property type="entry name" value="MTTASE_RADICAL"/>
    <property type="match status" value="1"/>
</dbReference>
<evidence type="ECO:0000256" key="8">
    <source>
        <dbReference type="ARBA" id="ARBA00023004"/>
    </source>
</evidence>
<dbReference type="PROSITE" id="PS50926">
    <property type="entry name" value="TRAM"/>
    <property type="match status" value="1"/>
</dbReference>
<dbReference type="GO" id="GO:0035597">
    <property type="term" value="F:tRNA-2-methylthio-N(6)-dimethylallyladenosine(37) synthase activity"/>
    <property type="evidence" value="ECO:0007669"/>
    <property type="project" value="UniProtKB-EC"/>
</dbReference>
<keyword evidence="2 11" id="KW-0004">4Fe-4S</keyword>
<dbReference type="AlphaFoldDB" id="E6MFU1"/>
<dbReference type="PROSITE" id="PS51449">
    <property type="entry name" value="MTTASE_N"/>
    <property type="match status" value="1"/>
</dbReference>
<dbReference type="eggNOG" id="COG0621">
    <property type="taxonomic scope" value="Bacteria"/>
</dbReference>
<dbReference type="PROSITE" id="PS51918">
    <property type="entry name" value="RADICAL_SAM"/>
    <property type="match status" value="1"/>
</dbReference>
<evidence type="ECO:0000259" key="12">
    <source>
        <dbReference type="PROSITE" id="PS50926"/>
    </source>
</evidence>
<feature type="binding site" evidence="11">
    <location>
        <position position="166"/>
    </location>
    <ligand>
        <name>[4Fe-4S] cluster</name>
        <dbReference type="ChEBI" id="CHEBI:49883"/>
        <label>2</label>
        <note>4Fe-4S-S-AdoMet</note>
    </ligand>
</feature>
<keyword evidence="6 11" id="KW-0819">tRNA processing</keyword>
<evidence type="ECO:0000259" key="14">
    <source>
        <dbReference type="PROSITE" id="PS51918"/>
    </source>
</evidence>
<dbReference type="HOGENOM" id="CLU_018697_2_0_9"/>
<feature type="binding site" evidence="11">
    <location>
        <position position="16"/>
    </location>
    <ligand>
        <name>[4Fe-4S] cluster</name>
        <dbReference type="ChEBI" id="CHEBI:49883"/>
        <label>1</label>
    </ligand>
</feature>
<protein>
    <recommendedName>
        <fullName evidence="10 11">tRNA-2-methylthio-N(6)-dimethylallyladenosine synthase</fullName>
        <ecNumber evidence="10 11">2.8.4.3</ecNumber>
    </recommendedName>
    <alternativeName>
        <fullName evidence="11">(Dimethylallyl)adenosine tRNA methylthiotransferase MiaB</fullName>
    </alternativeName>
    <alternativeName>
        <fullName evidence="11">tRNA-i(6)A37 methylthiotransferase</fullName>
    </alternativeName>
</protein>
<keyword evidence="7 11" id="KW-0479">Metal-binding</keyword>
<dbReference type="InterPro" id="IPR006638">
    <property type="entry name" value="Elp3/MiaA/NifB-like_rSAM"/>
</dbReference>
<comment type="caution">
    <text evidence="15">The sequence shown here is derived from an EMBL/GenBank/DDBJ whole genome shotgun (WGS) entry which is preliminary data.</text>
</comment>
<dbReference type="FunFam" id="3.80.30.20:FF:000001">
    <property type="entry name" value="tRNA-2-methylthio-N(6)-dimethylallyladenosine synthase 2"/>
    <property type="match status" value="1"/>
</dbReference>
<dbReference type="FunFam" id="3.40.50.12160:FF:000006">
    <property type="entry name" value="tRNA-2-methylthio-N(6)-dimethylallyladenosine synthase"/>
    <property type="match status" value="1"/>
</dbReference>
<dbReference type="SFLD" id="SFLDF00273">
    <property type="entry name" value="(dimethylallyl)adenosine_tRNA"/>
    <property type="match status" value="1"/>
</dbReference>
<dbReference type="SFLD" id="SFLDS00029">
    <property type="entry name" value="Radical_SAM"/>
    <property type="match status" value="1"/>
</dbReference>
<evidence type="ECO:0000313" key="15">
    <source>
        <dbReference type="EMBL" id="EFV02086.1"/>
    </source>
</evidence>
<reference evidence="15 16" key="1">
    <citation type="submission" date="2010-12" db="EMBL/GenBank/DDBJ databases">
        <authorList>
            <person name="Muzny D."/>
            <person name="Qin X."/>
            <person name="Deng J."/>
            <person name="Jiang H."/>
            <person name="Liu Y."/>
            <person name="Qu J."/>
            <person name="Song X.-Z."/>
            <person name="Zhang L."/>
            <person name="Thornton R."/>
            <person name="Coyle M."/>
            <person name="Francisco L."/>
            <person name="Jackson L."/>
            <person name="Javaid M."/>
            <person name="Korchina V."/>
            <person name="Kovar C."/>
            <person name="Mata R."/>
            <person name="Mathew T."/>
            <person name="Ngo R."/>
            <person name="Nguyen L."/>
            <person name="Nguyen N."/>
            <person name="Okwuonu G."/>
            <person name="Ongeri F."/>
            <person name="Pham C."/>
            <person name="Simmons D."/>
            <person name="Wilczek-Boney K."/>
            <person name="Hale W."/>
            <person name="Jakkamsetti A."/>
            <person name="Pham P."/>
            <person name="Ruth R."/>
            <person name="San Lucas F."/>
            <person name="Warren J."/>
            <person name="Zhang J."/>
            <person name="Zhao Z."/>
            <person name="Zhou C."/>
            <person name="Zhu D."/>
            <person name="Lee S."/>
            <person name="Bess C."/>
            <person name="Blankenburg K."/>
            <person name="Forbes L."/>
            <person name="Fu Q."/>
            <person name="Gubbala S."/>
            <person name="Hirani K."/>
            <person name="Jayaseelan J.C."/>
            <person name="Lara F."/>
            <person name="Munidasa M."/>
            <person name="Palculict T."/>
            <person name="Patil S."/>
            <person name="Pu L.-L."/>
            <person name="Saada N."/>
            <person name="Tang L."/>
            <person name="Weissenberger G."/>
            <person name="Zhu Y."/>
            <person name="Hemphill L."/>
            <person name="Shang Y."/>
            <person name="Youmans B."/>
            <person name="Ayvaz T."/>
            <person name="Ross M."/>
            <person name="Santibanez J."/>
            <person name="Aqrawi P."/>
            <person name="Gross S."/>
            <person name="Joshi V."/>
            <person name="Fowler G."/>
            <person name="Nazareth L."/>
            <person name="Reid J."/>
            <person name="Worley K."/>
            <person name="Petrosino J."/>
            <person name="Highlander S."/>
            <person name="Gibbs R."/>
        </authorList>
    </citation>
    <scope>NUCLEOTIDE SEQUENCE [LARGE SCALE GENOMIC DNA]</scope>
    <source>
        <strain evidence="15 16">ATCC 23263</strain>
    </source>
</reference>
<proteinExistence type="inferred from homology"/>
<evidence type="ECO:0000256" key="2">
    <source>
        <dbReference type="ARBA" id="ARBA00022485"/>
    </source>
</evidence>
<comment type="cofactor">
    <cofactor evidence="11">
        <name>[4Fe-4S] cluster</name>
        <dbReference type="ChEBI" id="CHEBI:49883"/>
    </cofactor>
    <text evidence="11">Binds 2 [4Fe-4S] clusters. One cluster is coordinated with 3 cysteines and an exchangeable S-adenosyl-L-methionine.</text>
</comment>
<dbReference type="HAMAP" id="MF_01864">
    <property type="entry name" value="tRNA_metthiotr_MiaB"/>
    <property type="match status" value="1"/>
</dbReference>
<evidence type="ECO:0000256" key="6">
    <source>
        <dbReference type="ARBA" id="ARBA00022694"/>
    </source>
</evidence>
<feature type="domain" description="Radical SAM core" evidence="14">
    <location>
        <begin position="148"/>
        <end position="378"/>
    </location>
</feature>
<feature type="domain" description="MTTase N-terminal" evidence="13">
    <location>
        <begin position="7"/>
        <end position="125"/>
    </location>
</feature>
<dbReference type="InterPro" id="IPR023404">
    <property type="entry name" value="rSAM_horseshoe"/>
</dbReference>
<dbReference type="SFLD" id="SFLDG01082">
    <property type="entry name" value="B12-binding_domain_containing"/>
    <property type="match status" value="1"/>
</dbReference>
<dbReference type="InterPro" id="IPR058240">
    <property type="entry name" value="rSAM_sf"/>
</dbReference>
<feature type="binding site" evidence="11">
    <location>
        <position position="162"/>
    </location>
    <ligand>
        <name>[4Fe-4S] cluster</name>
        <dbReference type="ChEBI" id="CHEBI:49883"/>
        <label>2</label>
        <note>4Fe-4S-S-AdoMet</note>
    </ligand>
</feature>
<comment type="catalytic activity">
    <reaction evidence="11">
        <text>N(6)-dimethylallyladenosine(37) in tRNA + (sulfur carrier)-SH + AH2 + 2 S-adenosyl-L-methionine = 2-methylsulfanyl-N(6)-dimethylallyladenosine(37) in tRNA + (sulfur carrier)-H + 5'-deoxyadenosine + L-methionine + A + S-adenosyl-L-homocysteine + 2 H(+)</text>
        <dbReference type="Rhea" id="RHEA:37067"/>
        <dbReference type="Rhea" id="RHEA-COMP:10375"/>
        <dbReference type="Rhea" id="RHEA-COMP:10376"/>
        <dbReference type="Rhea" id="RHEA-COMP:14737"/>
        <dbReference type="Rhea" id="RHEA-COMP:14739"/>
        <dbReference type="ChEBI" id="CHEBI:13193"/>
        <dbReference type="ChEBI" id="CHEBI:15378"/>
        <dbReference type="ChEBI" id="CHEBI:17319"/>
        <dbReference type="ChEBI" id="CHEBI:17499"/>
        <dbReference type="ChEBI" id="CHEBI:29917"/>
        <dbReference type="ChEBI" id="CHEBI:57844"/>
        <dbReference type="ChEBI" id="CHEBI:57856"/>
        <dbReference type="ChEBI" id="CHEBI:59789"/>
        <dbReference type="ChEBI" id="CHEBI:64428"/>
        <dbReference type="ChEBI" id="CHEBI:74415"/>
        <dbReference type="ChEBI" id="CHEBI:74417"/>
        <dbReference type="EC" id="2.8.4.3"/>
    </reaction>
</comment>
<dbReference type="InterPro" id="IPR006463">
    <property type="entry name" value="MiaB_methiolase"/>
</dbReference>
<dbReference type="Pfam" id="PF01938">
    <property type="entry name" value="TRAM"/>
    <property type="match status" value="1"/>
</dbReference>
<dbReference type="SFLD" id="SFLDG01061">
    <property type="entry name" value="methylthiotransferase"/>
    <property type="match status" value="1"/>
</dbReference>
<keyword evidence="4 11" id="KW-0808">Transferase</keyword>
<organism evidence="15 16">
    <name type="scientific">Pseudoramibacter alactolyticus ATCC 23263</name>
    <dbReference type="NCBI Taxonomy" id="887929"/>
    <lineage>
        <taxon>Bacteria</taxon>
        <taxon>Bacillati</taxon>
        <taxon>Bacillota</taxon>
        <taxon>Clostridia</taxon>
        <taxon>Eubacteriales</taxon>
        <taxon>Eubacteriaceae</taxon>
        <taxon>Pseudoramibacter</taxon>
    </lineage>
</organism>
<dbReference type="Gene3D" id="3.40.50.12160">
    <property type="entry name" value="Methylthiotransferase, N-terminal domain"/>
    <property type="match status" value="1"/>
</dbReference>
<dbReference type="InterPro" id="IPR013848">
    <property type="entry name" value="Methylthiotransferase_N"/>
</dbReference>
<dbReference type="CDD" id="cd01335">
    <property type="entry name" value="Radical_SAM"/>
    <property type="match status" value="1"/>
</dbReference>
<comment type="subunit">
    <text evidence="11">Monomer.</text>
</comment>
<keyword evidence="9 11" id="KW-0411">Iron-sulfur</keyword>